<protein>
    <submittedName>
        <fullName evidence="9">Rhomboid family intramembrane serine protease</fullName>
        <ecNumber evidence="9">3.4.21.-</ecNumber>
    </submittedName>
</protein>
<evidence type="ECO:0000256" key="2">
    <source>
        <dbReference type="ARBA" id="ARBA00009045"/>
    </source>
</evidence>
<feature type="transmembrane region" description="Helical" evidence="7">
    <location>
        <begin position="163"/>
        <end position="180"/>
    </location>
</feature>
<dbReference type="Pfam" id="PF01694">
    <property type="entry name" value="Rhomboid"/>
    <property type="match status" value="1"/>
</dbReference>
<dbReference type="GO" id="GO:0008233">
    <property type="term" value="F:peptidase activity"/>
    <property type="evidence" value="ECO:0007669"/>
    <property type="project" value="UniProtKB-KW"/>
</dbReference>
<organism evidence="9 10">
    <name type="scientific">Nocardioides kribbensis</name>
    <dbReference type="NCBI Taxonomy" id="305517"/>
    <lineage>
        <taxon>Bacteria</taxon>
        <taxon>Bacillati</taxon>
        <taxon>Actinomycetota</taxon>
        <taxon>Actinomycetes</taxon>
        <taxon>Propionibacteriales</taxon>
        <taxon>Nocardioidaceae</taxon>
        <taxon>Nocardioides</taxon>
    </lineage>
</organism>
<keyword evidence="4 9" id="KW-0378">Hydrolase</keyword>
<keyword evidence="3 7" id="KW-0812">Transmembrane</keyword>
<evidence type="ECO:0000313" key="9">
    <source>
        <dbReference type="EMBL" id="MEQ7847866.1"/>
    </source>
</evidence>
<proteinExistence type="inferred from homology"/>
<dbReference type="SUPFAM" id="SSF144091">
    <property type="entry name" value="Rhomboid-like"/>
    <property type="match status" value="1"/>
</dbReference>
<evidence type="ECO:0000259" key="8">
    <source>
        <dbReference type="Pfam" id="PF01694"/>
    </source>
</evidence>
<dbReference type="RefSeq" id="WP_349804733.1">
    <property type="nucleotide sequence ID" value="NZ_JBEGDP010000011.1"/>
</dbReference>
<comment type="caution">
    <text evidence="9">The sequence shown here is derived from an EMBL/GenBank/DDBJ whole genome shotgun (WGS) entry which is preliminary data.</text>
</comment>
<dbReference type="PANTHER" id="PTHR43731">
    <property type="entry name" value="RHOMBOID PROTEASE"/>
    <property type="match status" value="1"/>
</dbReference>
<accession>A0ABV1NZC3</accession>
<feature type="transmembrane region" description="Helical" evidence="7">
    <location>
        <begin position="210"/>
        <end position="232"/>
    </location>
</feature>
<keyword evidence="5 7" id="KW-1133">Transmembrane helix</keyword>
<evidence type="ECO:0000256" key="4">
    <source>
        <dbReference type="ARBA" id="ARBA00022801"/>
    </source>
</evidence>
<dbReference type="InterPro" id="IPR022764">
    <property type="entry name" value="Peptidase_S54_rhomboid_dom"/>
</dbReference>
<evidence type="ECO:0000256" key="7">
    <source>
        <dbReference type="SAM" id="Phobius"/>
    </source>
</evidence>
<dbReference type="EC" id="3.4.21.-" evidence="9"/>
<feature type="transmembrane region" description="Helical" evidence="7">
    <location>
        <begin position="79"/>
        <end position="98"/>
    </location>
</feature>
<dbReference type="Gene3D" id="1.20.1540.10">
    <property type="entry name" value="Rhomboid-like"/>
    <property type="match status" value="1"/>
</dbReference>
<feature type="domain" description="Peptidase S54 rhomboid" evidence="8">
    <location>
        <begin position="69"/>
        <end position="201"/>
    </location>
</feature>
<keyword evidence="9" id="KW-0645">Protease</keyword>
<dbReference type="Proteomes" id="UP001482520">
    <property type="component" value="Unassembled WGS sequence"/>
</dbReference>
<feature type="transmembrane region" description="Helical" evidence="7">
    <location>
        <begin position="135"/>
        <end position="156"/>
    </location>
</feature>
<dbReference type="GO" id="GO:0006508">
    <property type="term" value="P:proteolysis"/>
    <property type="evidence" value="ECO:0007669"/>
    <property type="project" value="UniProtKB-KW"/>
</dbReference>
<evidence type="ECO:0000256" key="6">
    <source>
        <dbReference type="ARBA" id="ARBA00023136"/>
    </source>
</evidence>
<name>A0ABV1NZC3_9ACTN</name>
<comment type="similarity">
    <text evidence="2">Belongs to the peptidase S54 family.</text>
</comment>
<dbReference type="EMBL" id="JBEGDP010000011">
    <property type="protein sequence ID" value="MEQ7847866.1"/>
    <property type="molecule type" value="Genomic_DNA"/>
</dbReference>
<keyword evidence="10" id="KW-1185">Reference proteome</keyword>
<dbReference type="PANTHER" id="PTHR43731:SF14">
    <property type="entry name" value="PRESENILIN-ASSOCIATED RHOMBOID-LIKE PROTEIN, MITOCHONDRIAL"/>
    <property type="match status" value="1"/>
</dbReference>
<sequence length="234" mass="23979">MVLIGVNVVVFLMALASGGTAGKLVAYLGQHTLGRCELPDGRYFPGVTQAVCEGAGPSSAYFAPGVADGALWQLLSNGFLHASILHIGLNMLALYALGPQLEVALGRTRFLALYVVSLLAGSTLVLWAANENTLTLGASGAIFGLLGATLVIAYKVGGNVQQILLWVGLNALITFTVPYISWQGHLGGFLGGAAVAAVLVYSPRGPRRSVVQAAGLAGVVAVLAAAVVLRLLTV</sequence>
<keyword evidence="6 7" id="KW-0472">Membrane</keyword>
<evidence type="ECO:0000256" key="1">
    <source>
        <dbReference type="ARBA" id="ARBA00004141"/>
    </source>
</evidence>
<reference evidence="9 10" key="1">
    <citation type="submission" date="2024-02" db="EMBL/GenBank/DDBJ databases">
        <title>Full genome sequence of Nocardioides kribbensis.</title>
        <authorList>
            <person name="Poletto B.L."/>
            <person name="Silva G."/>
            <person name="Galante D."/>
            <person name="Campos K.R."/>
            <person name="Santos M.B.N."/>
            <person name="Sacchi C.T."/>
        </authorList>
    </citation>
    <scope>NUCLEOTIDE SEQUENCE [LARGE SCALE GENOMIC DNA]</scope>
    <source>
        <strain evidence="9 10">O4R</strain>
    </source>
</reference>
<dbReference type="InterPro" id="IPR035952">
    <property type="entry name" value="Rhomboid-like_sf"/>
</dbReference>
<feature type="transmembrane region" description="Helical" evidence="7">
    <location>
        <begin position="110"/>
        <end position="129"/>
    </location>
</feature>
<feature type="transmembrane region" description="Helical" evidence="7">
    <location>
        <begin position="186"/>
        <end position="203"/>
    </location>
</feature>
<evidence type="ECO:0000256" key="5">
    <source>
        <dbReference type="ARBA" id="ARBA00022989"/>
    </source>
</evidence>
<evidence type="ECO:0000313" key="10">
    <source>
        <dbReference type="Proteomes" id="UP001482520"/>
    </source>
</evidence>
<comment type="subcellular location">
    <subcellularLocation>
        <location evidence="1">Membrane</location>
        <topology evidence="1">Multi-pass membrane protein</topology>
    </subcellularLocation>
</comment>
<dbReference type="InterPro" id="IPR050925">
    <property type="entry name" value="Rhomboid_protease_S54"/>
</dbReference>
<evidence type="ECO:0000256" key="3">
    <source>
        <dbReference type="ARBA" id="ARBA00022692"/>
    </source>
</evidence>
<gene>
    <name evidence="9" type="ORF">V6R90_11310</name>
</gene>